<organism evidence="11">
    <name type="scientific">Gongylonema pulchrum</name>
    <dbReference type="NCBI Taxonomy" id="637853"/>
    <lineage>
        <taxon>Eukaryota</taxon>
        <taxon>Metazoa</taxon>
        <taxon>Ecdysozoa</taxon>
        <taxon>Nematoda</taxon>
        <taxon>Chromadorea</taxon>
        <taxon>Rhabditida</taxon>
        <taxon>Spirurina</taxon>
        <taxon>Spiruromorpha</taxon>
        <taxon>Spiruroidea</taxon>
        <taxon>Gongylonematidae</taxon>
        <taxon>Gongylonema</taxon>
    </lineage>
</organism>
<reference evidence="11" key="1">
    <citation type="submission" date="2016-06" db="UniProtKB">
        <authorList>
            <consortium name="WormBaseParasite"/>
        </authorList>
    </citation>
    <scope>IDENTIFICATION</scope>
</reference>
<evidence type="ECO:0000256" key="2">
    <source>
        <dbReference type="ARBA" id="ARBA00005585"/>
    </source>
</evidence>
<gene>
    <name evidence="9" type="ORF">GPUH_LOCUS2060</name>
</gene>
<dbReference type="Proteomes" id="UP000271098">
    <property type="component" value="Unassembled WGS sequence"/>
</dbReference>
<keyword evidence="6" id="KW-0325">Glycoprotein</keyword>
<dbReference type="EMBL" id="UYRT01002864">
    <property type="protein sequence ID" value="VDK31841.1"/>
    <property type="molecule type" value="Genomic_DNA"/>
</dbReference>
<evidence type="ECO:0000256" key="5">
    <source>
        <dbReference type="ARBA" id="ARBA00023136"/>
    </source>
</evidence>
<keyword evidence="10" id="KW-1185">Reference proteome</keyword>
<dbReference type="Pfam" id="PF02460">
    <property type="entry name" value="Patched"/>
    <property type="match status" value="1"/>
</dbReference>
<evidence type="ECO:0000313" key="10">
    <source>
        <dbReference type="Proteomes" id="UP000271098"/>
    </source>
</evidence>
<keyword evidence="5 7" id="KW-0472">Membrane</keyword>
<dbReference type="WBParaSite" id="GPUH_0000206401-mRNA-1">
    <property type="protein sequence ID" value="GPUH_0000206401-mRNA-1"/>
    <property type="gene ID" value="GPUH_0000206401"/>
</dbReference>
<name>A0A183D018_9BILA</name>
<proteinExistence type="inferred from homology"/>
<evidence type="ECO:0000313" key="11">
    <source>
        <dbReference type="WBParaSite" id="GPUH_0000206401-mRNA-1"/>
    </source>
</evidence>
<dbReference type="GO" id="GO:0006897">
    <property type="term" value="P:endocytosis"/>
    <property type="evidence" value="ECO:0007669"/>
    <property type="project" value="TreeGrafter"/>
</dbReference>
<dbReference type="GO" id="GO:0005886">
    <property type="term" value="C:plasma membrane"/>
    <property type="evidence" value="ECO:0007669"/>
    <property type="project" value="TreeGrafter"/>
</dbReference>
<accession>A0A183D018</accession>
<dbReference type="InterPro" id="IPR000731">
    <property type="entry name" value="SSD"/>
</dbReference>
<evidence type="ECO:0000256" key="4">
    <source>
        <dbReference type="ARBA" id="ARBA00022989"/>
    </source>
</evidence>
<dbReference type="InterPro" id="IPR051697">
    <property type="entry name" value="Patched_domain-protein"/>
</dbReference>
<dbReference type="PANTHER" id="PTHR10796">
    <property type="entry name" value="PATCHED-RELATED"/>
    <property type="match status" value="1"/>
</dbReference>
<protein>
    <submittedName>
        <fullName evidence="11">SSD domain-containing protein</fullName>
    </submittedName>
</protein>
<evidence type="ECO:0000256" key="3">
    <source>
        <dbReference type="ARBA" id="ARBA00022692"/>
    </source>
</evidence>
<dbReference type="GO" id="GO:0030659">
    <property type="term" value="C:cytoplasmic vesicle membrane"/>
    <property type="evidence" value="ECO:0007669"/>
    <property type="project" value="TreeGrafter"/>
</dbReference>
<evidence type="ECO:0000256" key="1">
    <source>
        <dbReference type="ARBA" id="ARBA00004141"/>
    </source>
</evidence>
<keyword evidence="4 7" id="KW-1133">Transmembrane helix</keyword>
<feature type="domain" description="SSD" evidence="8">
    <location>
        <begin position="277"/>
        <end position="345"/>
    </location>
</feature>
<comment type="subcellular location">
    <subcellularLocation>
        <location evidence="1">Membrane</location>
        <topology evidence="1">Multi-pass membrane protein</topology>
    </subcellularLocation>
</comment>
<dbReference type="PROSITE" id="PS50156">
    <property type="entry name" value="SSD"/>
    <property type="match status" value="1"/>
</dbReference>
<evidence type="ECO:0000256" key="7">
    <source>
        <dbReference type="SAM" id="Phobius"/>
    </source>
</evidence>
<dbReference type="InterPro" id="IPR003392">
    <property type="entry name" value="PTHD_SSD"/>
</dbReference>
<dbReference type="SUPFAM" id="SSF82866">
    <property type="entry name" value="Multidrug efflux transporter AcrB transmembrane domain"/>
    <property type="match status" value="1"/>
</dbReference>
<evidence type="ECO:0000259" key="8">
    <source>
        <dbReference type="PROSITE" id="PS50156"/>
    </source>
</evidence>
<dbReference type="GO" id="GO:0018996">
    <property type="term" value="P:molting cycle, collagen and cuticulin-based cuticle"/>
    <property type="evidence" value="ECO:0007669"/>
    <property type="project" value="TreeGrafter"/>
</dbReference>
<dbReference type="AlphaFoldDB" id="A0A183D018"/>
<comment type="similarity">
    <text evidence="2">Belongs to the patched family.</text>
</comment>
<feature type="transmembrane region" description="Helical" evidence="7">
    <location>
        <begin position="136"/>
        <end position="155"/>
    </location>
</feature>
<dbReference type="OrthoDB" id="6510177at2759"/>
<evidence type="ECO:0000256" key="6">
    <source>
        <dbReference type="ARBA" id="ARBA00023180"/>
    </source>
</evidence>
<sequence length="345" mass="38711">LLEEYRKEKAGKIRGESTNLTYPIARFSGFDVHLERNFYGVRLRPYKNVIAGAKKPLATASEMDTLRAITNIEHIQVVFMFFQGLVDSVGMEAKLNAWEVAVYKYATQNYTNQPIKMLVLGAEIVNQELIRDSQRMAPYFVVGGILLTLCVTLLLSTSVSSSSVKYHFIERLLKSFWKDNFRFLGNVSGCGDFSIRQCAIVWCHASGQTSRCIRCYRLSGACNHSHVWPLRFGSVANEHHHAHHALPRDGNRSENFIPIWRIFLGWLCGILANRYNPMLQLRLLPAVGVNGAFLVIHSWLRSVSECSVAQRLGFVLEEAGPSITMSTLTNVITFGIGALTPTPGK</sequence>
<reference evidence="9 10" key="2">
    <citation type="submission" date="2018-11" db="EMBL/GenBank/DDBJ databases">
        <authorList>
            <consortium name="Pathogen Informatics"/>
        </authorList>
    </citation>
    <scope>NUCLEOTIDE SEQUENCE [LARGE SCALE GENOMIC DNA]</scope>
</reference>
<dbReference type="PANTHER" id="PTHR10796:SF102">
    <property type="entry name" value="SSD DOMAIN-CONTAINING PROTEIN"/>
    <property type="match status" value="1"/>
</dbReference>
<keyword evidence="3 7" id="KW-0812">Transmembrane</keyword>
<evidence type="ECO:0000313" key="9">
    <source>
        <dbReference type="EMBL" id="VDK31841.1"/>
    </source>
</evidence>